<reference evidence="1" key="1">
    <citation type="submission" date="2014-11" db="EMBL/GenBank/DDBJ databases">
        <authorList>
            <person name="Amaro Gonzalez C."/>
        </authorList>
    </citation>
    <scope>NUCLEOTIDE SEQUENCE</scope>
</reference>
<protein>
    <submittedName>
        <fullName evidence="1">Uncharacterized protein</fullName>
    </submittedName>
</protein>
<dbReference type="EMBL" id="GBXM01086656">
    <property type="protein sequence ID" value="JAH21921.1"/>
    <property type="molecule type" value="Transcribed_RNA"/>
</dbReference>
<organism evidence="1">
    <name type="scientific">Anguilla anguilla</name>
    <name type="common">European freshwater eel</name>
    <name type="synonym">Muraena anguilla</name>
    <dbReference type="NCBI Taxonomy" id="7936"/>
    <lineage>
        <taxon>Eukaryota</taxon>
        <taxon>Metazoa</taxon>
        <taxon>Chordata</taxon>
        <taxon>Craniata</taxon>
        <taxon>Vertebrata</taxon>
        <taxon>Euteleostomi</taxon>
        <taxon>Actinopterygii</taxon>
        <taxon>Neopterygii</taxon>
        <taxon>Teleostei</taxon>
        <taxon>Anguilliformes</taxon>
        <taxon>Anguillidae</taxon>
        <taxon>Anguilla</taxon>
    </lineage>
</organism>
<proteinExistence type="predicted"/>
<reference evidence="1" key="2">
    <citation type="journal article" date="2015" name="Fish Shellfish Immunol.">
        <title>Early steps in the European eel (Anguilla anguilla)-Vibrio vulnificus interaction in the gills: Role of the RtxA13 toxin.</title>
        <authorList>
            <person name="Callol A."/>
            <person name="Pajuelo D."/>
            <person name="Ebbesson L."/>
            <person name="Teles M."/>
            <person name="MacKenzie S."/>
            <person name="Amaro C."/>
        </authorList>
    </citation>
    <scope>NUCLEOTIDE SEQUENCE</scope>
</reference>
<accession>A0A0E9QYA9</accession>
<dbReference type="AlphaFoldDB" id="A0A0E9QYA9"/>
<name>A0A0E9QYA9_ANGAN</name>
<sequence length="32" mass="3597">MSSNTFGRDVTECVVAYGSQRYVFLASRQLNP</sequence>
<evidence type="ECO:0000313" key="1">
    <source>
        <dbReference type="EMBL" id="JAH21921.1"/>
    </source>
</evidence>